<dbReference type="HOGENOM" id="CLU_3306718_0_0_9"/>
<sequence>MQGLREVKPKQSCIIRCQILLTLTSYYNIFERRTYGKKR</sequence>
<dbReference type="EMBL" id="ACIL03000007">
    <property type="protein sequence ID" value="ESL03878.1"/>
    <property type="molecule type" value="Genomic_DNA"/>
</dbReference>
<gene>
    <name evidence="1" type="ORF">GCWU0000282_001046</name>
</gene>
<dbReference type="AlphaFoldDB" id="V2Y4J8"/>
<dbReference type="STRING" id="592026.GCWU0000282_001046"/>
<protein>
    <submittedName>
        <fullName evidence="1">Uncharacterized protein</fullName>
    </submittedName>
</protein>
<keyword evidence="2" id="KW-1185">Reference proteome</keyword>
<evidence type="ECO:0000313" key="2">
    <source>
        <dbReference type="Proteomes" id="UP000018227"/>
    </source>
</evidence>
<name>V2Y4J8_9FIRM</name>
<dbReference type="Proteomes" id="UP000018227">
    <property type="component" value="Unassembled WGS sequence"/>
</dbReference>
<evidence type="ECO:0000313" key="1">
    <source>
        <dbReference type="EMBL" id="ESL03878.1"/>
    </source>
</evidence>
<accession>V2Y4J8</accession>
<comment type="caution">
    <text evidence="1">The sequence shown here is derived from an EMBL/GenBank/DDBJ whole genome shotgun (WGS) entry which is preliminary data.</text>
</comment>
<organism evidence="1 2">
    <name type="scientific">Catonella morbi ATCC 51271</name>
    <dbReference type="NCBI Taxonomy" id="592026"/>
    <lineage>
        <taxon>Bacteria</taxon>
        <taxon>Bacillati</taxon>
        <taxon>Bacillota</taxon>
        <taxon>Clostridia</taxon>
        <taxon>Lachnospirales</taxon>
        <taxon>Lachnospiraceae</taxon>
        <taxon>Catonella</taxon>
    </lineage>
</organism>
<reference evidence="1 2" key="1">
    <citation type="submission" date="2013-06" db="EMBL/GenBank/DDBJ databases">
        <authorList>
            <person name="Weinstock G."/>
            <person name="Sodergren E."/>
            <person name="Clifton S."/>
            <person name="Fulton L."/>
            <person name="Fulton B."/>
            <person name="Courtney L."/>
            <person name="Fronick C."/>
            <person name="Harrison M."/>
            <person name="Strong C."/>
            <person name="Farmer C."/>
            <person name="Delahaunty K."/>
            <person name="Markovic C."/>
            <person name="Hall O."/>
            <person name="Minx P."/>
            <person name="Tomlinson C."/>
            <person name="Mitreva M."/>
            <person name="Nelson J."/>
            <person name="Hou S."/>
            <person name="Wollam A."/>
            <person name="Pepin K.H."/>
            <person name="Johnson M."/>
            <person name="Bhonagiri V."/>
            <person name="Nash W.E."/>
            <person name="Warren W."/>
            <person name="Chinwalla A."/>
            <person name="Mardis E.R."/>
            <person name="Wilson R.K."/>
        </authorList>
    </citation>
    <scope>NUCLEOTIDE SEQUENCE [LARGE SCALE GENOMIC DNA]</scope>
    <source>
        <strain evidence="1 2">ATCC 51271</strain>
    </source>
</reference>
<proteinExistence type="predicted"/>